<dbReference type="Pfam" id="PF07690">
    <property type="entry name" value="MFS_1"/>
    <property type="match status" value="1"/>
</dbReference>
<dbReference type="PROSITE" id="PS50850">
    <property type="entry name" value="MFS"/>
    <property type="match status" value="1"/>
</dbReference>
<keyword evidence="4 6" id="KW-1133">Transmembrane helix</keyword>
<dbReference type="Proteomes" id="UP000637643">
    <property type="component" value="Unassembled WGS sequence"/>
</dbReference>
<evidence type="ECO:0000256" key="5">
    <source>
        <dbReference type="ARBA" id="ARBA00023136"/>
    </source>
</evidence>
<keyword evidence="3 6" id="KW-0812">Transmembrane</keyword>
<dbReference type="PANTHER" id="PTHR42718">
    <property type="entry name" value="MAJOR FACILITATOR SUPERFAMILY MULTIDRUG TRANSPORTER MFSC"/>
    <property type="match status" value="1"/>
</dbReference>
<feature type="transmembrane region" description="Helical" evidence="6">
    <location>
        <begin position="426"/>
        <end position="447"/>
    </location>
</feature>
<keyword evidence="2" id="KW-0813">Transport</keyword>
<feature type="transmembrane region" description="Helical" evidence="6">
    <location>
        <begin position="81"/>
        <end position="104"/>
    </location>
</feature>
<proteinExistence type="predicted"/>
<evidence type="ECO:0000256" key="1">
    <source>
        <dbReference type="ARBA" id="ARBA00004651"/>
    </source>
</evidence>
<evidence type="ECO:0000313" key="8">
    <source>
        <dbReference type="EMBL" id="GGG04386.1"/>
    </source>
</evidence>
<dbReference type="Gene3D" id="1.20.1250.20">
    <property type="entry name" value="MFS general substrate transporter like domains"/>
    <property type="match status" value="2"/>
</dbReference>
<dbReference type="InterPro" id="IPR036259">
    <property type="entry name" value="MFS_trans_sf"/>
</dbReference>
<dbReference type="RefSeq" id="WP_189030813.1">
    <property type="nucleotide sequence ID" value="NZ_BMKR01000037.1"/>
</dbReference>
<feature type="transmembrane region" description="Helical" evidence="6">
    <location>
        <begin position="18"/>
        <end position="39"/>
    </location>
</feature>
<name>A0A917FTS9_9BACL</name>
<dbReference type="GO" id="GO:0022857">
    <property type="term" value="F:transmembrane transporter activity"/>
    <property type="evidence" value="ECO:0007669"/>
    <property type="project" value="InterPro"/>
</dbReference>
<comment type="caution">
    <text evidence="8">The sequence shown here is derived from an EMBL/GenBank/DDBJ whole genome shotgun (WGS) entry which is preliminary data.</text>
</comment>
<keyword evidence="5 6" id="KW-0472">Membrane</keyword>
<feature type="transmembrane region" description="Helical" evidence="6">
    <location>
        <begin position="380"/>
        <end position="406"/>
    </location>
</feature>
<feature type="transmembrane region" description="Helical" evidence="6">
    <location>
        <begin position="196"/>
        <end position="216"/>
    </location>
</feature>
<dbReference type="CDD" id="cd17321">
    <property type="entry name" value="MFS_MMR_MDR_like"/>
    <property type="match status" value="1"/>
</dbReference>
<feature type="transmembrane region" description="Helical" evidence="6">
    <location>
        <begin position="259"/>
        <end position="282"/>
    </location>
</feature>
<feature type="transmembrane region" description="Helical" evidence="6">
    <location>
        <begin position="167"/>
        <end position="184"/>
    </location>
</feature>
<dbReference type="PANTHER" id="PTHR42718:SF9">
    <property type="entry name" value="MAJOR FACILITATOR SUPERFAMILY MULTIDRUG TRANSPORTER MFSC"/>
    <property type="match status" value="1"/>
</dbReference>
<feature type="transmembrane region" description="Helical" evidence="6">
    <location>
        <begin position="347"/>
        <end position="368"/>
    </location>
</feature>
<protein>
    <submittedName>
        <fullName evidence="8">MFS transporter</fullName>
    </submittedName>
</protein>
<comment type="subcellular location">
    <subcellularLocation>
        <location evidence="1">Cell membrane</location>
        <topology evidence="1">Multi-pass membrane protein</topology>
    </subcellularLocation>
</comment>
<dbReference type="InterPro" id="IPR020846">
    <property type="entry name" value="MFS_dom"/>
</dbReference>
<sequence>MQTNDKIQKSNGERLMRILVFTLIISVMNGTMFNVVLPVISKQFQLSPSQVSWIVTGYLIVYAIGTVTFGKLTDKYSLKNLLTFGLLFLAAGSLVGLVATAYWMMIAARILQAVGASVIPALAMIIPIRYFSPEKRGRALGTTAIGTALGAALGPIIAGFVSTAWNWQVLFVIPLLSLFTLPFYRKYLDDEKGSDNKIDFIGGILLAGTVATLLLALTNGGIGYVVTGVVLLILFVIRIRYAADPFIKPIVFRNKPYTFGLAITFVLTAIGFGTPFITPQLLSQINHLSPAVTGIIMLPSALVTAFMGRKGGKLADEKGNPFLLYTAATLLIIGFICLSSVVGMPPVFISIFLILSILGQSFMQIALSNTVSRTLPKEQIGIGMGLLSMCNFIAAAVSTATLGKILDHGTTTIHLNPIPKNSAAFVYSNIFLALALLVAAMAILYFVQFGRSSKVNTAKCVERGKVEST</sequence>
<feature type="transmembrane region" description="Helical" evidence="6">
    <location>
        <begin position="288"/>
        <end position="308"/>
    </location>
</feature>
<gene>
    <name evidence="8" type="ORF">GCM10010912_56430</name>
</gene>
<feature type="transmembrane region" description="Helical" evidence="6">
    <location>
        <begin position="140"/>
        <end position="161"/>
    </location>
</feature>
<dbReference type="AlphaFoldDB" id="A0A917FTS9"/>
<evidence type="ECO:0000256" key="6">
    <source>
        <dbReference type="SAM" id="Phobius"/>
    </source>
</evidence>
<feature type="transmembrane region" description="Helical" evidence="6">
    <location>
        <begin position="110"/>
        <end position="128"/>
    </location>
</feature>
<feature type="transmembrane region" description="Helical" evidence="6">
    <location>
        <begin position="320"/>
        <end position="341"/>
    </location>
</feature>
<evidence type="ECO:0000313" key="9">
    <source>
        <dbReference type="Proteomes" id="UP000637643"/>
    </source>
</evidence>
<dbReference type="GO" id="GO:0005886">
    <property type="term" value="C:plasma membrane"/>
    <property type="evidence" value="ECO:0007669"/>
    <property type="project" value="UniProtKB-SubCell"/>
</dbReference>
<evidence type="ECO:0000256" key="2">
    <source>
        <dbReference type="ARBA" id="ARBA00022448"/>
    </source>
</evidence>
<evidence type="ECO:0000259" key="7">
    <source>
        <dbReference type="PROSITE" id="PS50850"/>
    </source>
</evidence>
<feature type="domain" description="Major facilitator superfamily (MFS) profile" evidence="7">
    <location>
        <begin position="15"/>
        <end position="453"/>
    </location>
</feature>
<evidence type="ECO:0000256" key="3">
    <source>
        <dbReference type="ARBA" id="ARBA00022692"/>
    </source>
</evidence>
<dbReference type="InterPro" id="IPR011701">
    <property type="entry name" value="MFS"/>
</dbReference>
<feature type="transmembrane region" description="Helical" evidence="6">
    <location>
        <begin position="222"/>
        <end position="239"/>
    </location>
</feature>
<reference evidence="8" key="2">
    <citation type="submission" date="2020-09" db="EMBL/GenBank/DDBJ databases">
        <authorList>
            <person name="Sun Q."/>
            <person name="Zhou Y."/>
        </authorList>
    </citation>
    <scope>NUCLEOTIDE SEQUENCE</scope>
    <source>
        <strain evidence="8">CGMCC 1.16134</strain>
    </source>
</reference>
<organism evidence="8 9">
    <name type="scientific">Paenibacillus albidus</name>
    <dbReference type="NCBI Taxonomy" id="2041023"/>
    <lineage>
        <taxon>Bacteria</taxon>
        <taxon>Bacillati</taxon>
        <taxon>Bacillota</taxon>
        <taxon>Bacilli</taxon>
        <taxon>Bacillales</taxon>
        <taxon>Paenibacillaceae</taxon>
        <taxon>Paenibacillus</taxon>
    </lineage>
</organism>
<dbReference type="SUPFAM" id="SSF103473">
    <property type="entry name" value="MFS general substrate transporter"/>
    <property type="match status" value="1"/>
</dbReference>
<accession>A0A917FTS9</accession>
<feature type="transmembrane region" description="Helical" evidence="6">
    <location>
        <begin position="51"/>
        <end position="69"/>
    </location>
</feature>
<dbReference type="EMBL" id="BMKR01000037">
    <property type="protein sequence ID" value="GGG04386.1"/>
    <property type="molecule type" value="Genomic_DNA"/>
</dbReference>
<evidence type="ECO:0000256" key="4">
    <source>
        <dbReference type="ARBA" id="ARBA00022989"/>
    </source>
</evidence>
<dbReference type="PRINTS" id="PR01036">
    <property type="entry name" value="TCRTETB"/>
</dbReference>
<keyword evidence="9" id="KW-1185">Reference proteome</keyword>
<reference evidence="8" key="1">
    <citation type="journal article" date="2014" name="Int. J. Syst. Evol. Microbiol.">
        <title>Complete genome sequence of Corynebacterium casei LMG S-19264T (=DSM 44701T), isolated from a smear-ripened cheese.</title>
        <authorList>
            <consortium name="US DOE Joint Genome Institute (JGI-PGF)"/>
            <person name="Walter F."/>
            <person name="Albersmeier A."/>
            <person name="Kalinowski J."/>
            <person name="Ruckert C."/>
        </authorList>
    </citation>
    <scope>NUCLEOTIDE SEQUENCE</scope>
    <source>
        <strain evidence="8">CGMCC 1.16134</strain>
    </source>
</reference>